<dbReference type="SUPFAM" id="SSF46689">
    <property type="entry name" value="Homeodomain-like"/>
    <property type="match status" value="2"/>
</dbReference>
<dbReference type="Pfam" id="PF12833">
    <property type="entry name" value="HTH_18"/>
    <property type="match status" value="1"/>
</dbReference>
<proteinExistence type="predicted"/>
<evidence type="ECO:0000256" key="1">
    <source>
        <dbReference type="ARBA" id="ARBA00023015"/>
    </source>
</evidence>
<dbReference type="OrthoDB" id="247151at2"/>
<keyword evidence="1" id="KW-0805">Transcription regulation</keyword>
<accession>A0A1E5GS50</accession>
<evidence type="ECO:0000313" key="6">
    <source>
        <dbReference type="Proteomes" id="UP000094764"/>
    </source>
</evidence>
<protein>
    <recommendedName>
        <fullName evidence="4">HTH araC/xylS-type domain-containing protein</fullName>
    </recommendedName>
</protein>
<reference evidence="6" key="1">
    <citation type="submission" date="2016-09" db="EMBL/GenBank/DDBJ databases">
        <authorList>
            <person name="Gulvik C.A."/>
        </authorList>
    </citation>
    <scope>NUCLEOTIDE SEQUENCE [LARGE SCALE GENOMIC DNA]</scope>
    <source>
        <strain evidence="6">LMG 26306</strain>
    </source>
</reference>
<organism evidence="5 6">
    <name type="scientific">Enterococcus quebecensis</name>
    <dbReference type="NCBI Taxonomy" id="903983"/>
    <lineage>
        <taxon>Bacteria</taxon>
        <taxon>Bacillati</taxon>
        <taxon>Bacillota</taxon>
        <taxon>Bacilli</taxon>
        <taxon>Lactobacillales</taxon>
        <taxon>Enterococcaceae</taxon>
        <taxon>Enterococcus</taxon>
    </lineage>
</organism>
<name>A0A1E5GS50_9ENTE</name>
<evidence type="ECO:0000256" key="2">
    <source>
        <dbReference type="ARBA" id="ARBA00023125"/>
    </source>
</evidence>
<dbReference type="PANTHER" id="PTHR43280">
    <property type="entry name" value="ARAC-FAMILY TRANSCRIPTIONAL REGULATOR"/>
    <property type="match status" value="1"/>
</dbReference>
<dbReference type="Gene3D" id="1.10.10.60">
    <property type="entry name" value="Homeodomain-like"/>
    <property type="match status" value="2"/>
</dbReference>
<keyword evidence="2" id="KW-0238">DNA-binding</keyword>
<dbReference type="GO" id="GO:0043565">
    <property type="term" value="F:sequence-specific DNA binding"/>
    <property type="evidence" value="ECO:0007669"/>
    <property type="project" value="InterPro"/>
</dbReference>
<gene>
    <name evidence="5" type="ORF">BCR23_08710</name>
</gene>
<dbReference type="InterPro" id="IPR018060">
    <property type="entry name" value="HTH_AraC"/>
</dbReference>
<dbReference type="RefSeq" id="WP_069635421.1">
    <property type="nucleotide sequence ID" value="NZ_JXKZ01000006.1"/>
</dbReference>
<dbReference type="SMART" id="SM00342">
    <property type="entry name" value="HTH_ARAC"/>
    <property type="match status" value="1"/>
</dbReference>
<evidence type="ECO:0000256" key="3">
    <source>
        <dbReference type="ARBA" id="ARBA00023163"/>
    </source>
</evidence>
<comment type="caution">
    <text evidence="5">The sequence shown here is derived from an EMBL/GenBank/DDBJ whole genome shotgun (WGS) entry which is preliminary data.</text>
</comment>
<evidence type="ECO:0000259" key="4">
    <source>
        <dbReference type="PROSITE" id="PS01124"/>
    </source>
</evidence>
<keyword evidence="6" id="KW-1185">Reference proteome</keyword>
<dbReference type="PROSITE" id="PS01124">
    <property type="entry name" value="HTH_ARAC_FAMILY_2"/>
    <property type="match status" value="1"/>
</dbReference>
<dbReference type="STRING" id="903983.BCR23_08710"/>
<dbReference type="Proteomes" id="UP000094764">
    <property type="component" value="Unassembled WGS sequence"/>
</dbReference>
<dbReference type="PANTHER" id="PTHR43280:SF34">
    <property type="entry name" value="ARAC-FAMILY TRANSCRIPTIONAL REGULATOR"/>
    <property type="match status" value="1"/>
</dbReference>
<dbReference type="GO" id="GO:0003700">
    <property type="term" value="F:DNA-binding transcription factor activity"/>
    <property type="evidence" value="ECO:0007669"/>
    <property type="project" value="InterPro"/>
</dbReference>
<dbReference type="InterPro" id="IPR009057">
    <property type="entry name" value="Homeodomain-like_sf"/>
</dbReference>
<sequence>MRELSIFLLSRLHNLNTYRLSFSPFQLTHLHLANKKMDKKYMFERYEEKFIDGMKKPIYLYIVHNLNFALILCTKNEDCYLFVMDLKGQYNKQKLDTLSEILYLSIFNEYQPAYILTDTINFNTRNIIDEMYVNNIEGKIHQNPIVEKQLLHSIKVGNAEEAIDYLETLESIKPILANTTSRNLKNIMISFITLASRAIIDGGLPSEIAYTFSDLTIQNVEKQNNLTVSGLMNQLKEIILEFTQLLGRYRYKNYSKYVGFTIRFVQSNLYTPIKIYKIAEQLEISPGYLSSQFKKEMGLSLNNYIQKEKISEAKFLLKKGKMKVAEISDSLSFSDQSHFIKIFKKYEYMTPMVYQKKHLS</sequence>
<evidence type="ECO:0000313" key="5">
    <source>
        <dbReference type="EMBL" id="OEG15537.1"/>
    </source>
</evidence>
<keyword evidence="3" id="KW-0804">Transcription</keyword>
<dbReference type="EMBL" id="MIKB01000015">
    <property type="protein sequence ID" value="OEG15537.1"/>
    <property type="molecule type" value="Genomic_DNA"/>
</dbReference>
<dbReference type="AlphaFoldDB" id="A0A1E5GS50"/>
<feature type="domain" description="HTH araC/xylS-type" evidence="4">
    <location>
        <begin position="259"/>
        <end position="357"/>
    </location>
</feature>